<dbReference type="SUPFAM" id="SSF51735">
    <property type="entry name" value="NAD(P)-binding Rossmann-fold domains"/>
    <property type="match status" value="1"/>
</dbReference>
<proteinExistence type="inferred from homology"/>
<evidence type="ECO:0000256" key="3">
    <source>
        <dbReference type="ARBA" id="ARBA00013014"/>
    </source>
</evidence>
<evidence type="ECO:0000256" key="2">
    <source>
        <dbReference type="ARBA" id="ARBA00007870"/>
    </source>
</evidence>
<keyword evidence="14" id="KW-1185">Reference proteome</keyword>
<evidence type="ECO:0000256" key="6">
    <source>
        <dbReference type="ARBA" id="ARBA00022857"/>
    </source>
</evidence>
<dbReference type="Gene3D" id="1.10.1040.10">
    <property type="entry name" value="N-(1-d-carboxylethyl)-l-norvaline Dehydrogenase, domain 2"/>
    <property type="match status" value="1"/>
</dbReference>
<evidence type="ECO:0000259" key="11">
    <source>
        <dbReference type="Pfam" id="PF02558"/>
    </source>
</evidence>
<dbReference type="InterPro" id="IPR008927">
    <property type="entry name" value="6-PGluconate_DH-like_C_sf"/>
</dbReference>
<dbReference type="PANTHER" id="PTHR21708:SF26">
    <property type="entry name" value="2-DEHYDROPANTOATE 2-REDUCTASE"/>
    <property type="match status" value="1"/>
</dbReference>
<dbReference type="UniPathway" id="UPA00028">
    <property type="reaction ID" value="UER00004"/>
</dbReference>
<feature type="domain" description="Ketopantoate reductase N-terminal" evidence="11">
    <location>
        <begin position="11"/>
        <end position="143"/>
    </location>
</feature>
<dbReference type="InterPro" id="IPR003710">
    <property type="entry name" value="ApbA"/>
</dbReference>
<dbReference type="InterPro" id="IPR013328">
    <property type="entry name" value="6PGD_dom2"/>
</dbReference>
<name>A0A8G2BGE8_9PROT</name>
<dbReference type="PANTHER" id="PTHR21708">
    <property type="entry name" value="PROBABLE 2-DEHYDROPANTOATE 2-REDUCTASE"/>
    <property type="match status" value="1"/>
</dbReference>
<evidence type="ECO:0000256" key="1">
    <source>
        <dbReference type="ARBA" id="ARBA00004994"/>
    </source>
</evidence>
<dbReference type="GO" id="GO:0008677">
    <property type="term" value="F:2-dehydropantoate 2-reductase activity"/>
    <property type="evidence" value="ECO:0007669"/>
    <property type="project" value="UniProtKB-EC"/>
</dbReference>
<sequence>MTSTASSRQRVAVIGLGGIGGAAAGALTHAGRHDVIACGRRPLERMRVDLPDESVEVAMTVLTDPADASPVDWVLLTTKAQDTDGAGAWLRALCGPDTTVAVMQNGIDHAERIASYAGGAEALPVIVYYNGERIADDHVRMRHISDADIALPDTDTAQAFIDLLEGTPIQAVRAPDFTARQWQKLLINIVVNPVTALTRQRQGVLQREDIQTLTTALLEEAAAVAEAEGAGLPASVAADTQRLVLTFPHDAGSSMYFDALAGRRLEAEALTGAVVRAGARHGIPTPMNGAMLALLRALSDGMGT</sequence>
<dbReference type="EMBL" id="FNBW01000004">
    <property type="protein sequence ID" value="SDF54470.1"/>
    <property type="molecule type" value="Genomic_DNA"/>
</dbReference>
<protein>
    <recommendedName>
        <fullName evidence="4 10">2-dehydropantoate 2-reductase</fullName>
        <ecNumber evidence="3 10">1.1.1.169</ecNumber>
    </recommendedName>
    <alternativeName>
        <fullName evidence="8 10">Ketopantoate reductase</fullName>
    </alternativeName>
</protein>
<keyword evidence="6 10" id="KW-0521">NADP</keyword>
<comment type="similarity">
    <text evidence="2 10">Belongs to the ketopantoate reductase family.</text>
</comment>
<accession>A0A8G2BGE8</accession>
<dbReference type="SUPFAM" id="SSF48179">
    <property type="entry name" value="6-phosphogluconate dehydrogenase C-terminal domain-like"/>
    <property type="match status" value="1"/>
</dbReference>
<comment type="pathway">
    <text evidence="1 10">Cofactor biosynthesis; (R)-pantothenate biosynthesis; (R)-pantoate from 3-methyl-2-oxobutanoate: step 2/2.</text>
</comment>
<dbReference type="AlphaFoldDB" id="A0A8G2BGE8"/>
<dbReference type="Pfam" id="PF08546">
    <property type="entry name" value="ApbA_C"/>
    <property type="match status" value="1"/>
</dbReference>
<gene>
    <name evidence="13" type="ORF">SAMN05660686_01614</name>
</gene>
<comment type="function">
    <text evidence="10">Catalyzes the NADPH-dependent reduction of ketopantoate into pantoic acid.</text>
</comment>
<dbReference type="Gene3D" id="3.40.50.720">
    <property type="entry name" value="NAD(P)-binding Rossmann-like Domain"/>
    <property type="match status" value="1"/>
</dbReference>
<feature type="domain" description="Ketopantoate reductase C-terminal" evidence="12">
    <location>
        <begin position="176"/>
        <end position="298"/>
    </location>
</feature>
<dbReference type="GO" id="GO:0005737">
    <property type="term" value="C:cytoplasm"/>
    <property type="evidence" value="ECO:0007669"/>
    <property type="project" value="TreeGrafter"/>
</dbReference>
<dbReference type="EC" id="1.1.1.169" evidence="3 10"/>
<organism evidence="13 14">
    <name type="scientific">Thalassobaculum litoreum DSM 18839</name>
    <dbReference type="NCBI Taxonomy" id="1123362"/>
    <lineage>
        <taxon>Bacteria</taxon>
        <taxon>Pseudomonadati</taxon>
        <taxon>Pseudomonadota</taxon>
        <taxon>Alphaproteobacteria</taxon>
        <taxon>Rhodospirillales</taxon>
        <taxon>Thalassobaculaceae</taxon>
        <taxon>Thalassobaculum</taxon>
    </lineage>
</organism>
<dbReference type="NCBIfam" id="NF005091">
    <property type="entry name" value="PRK06522.2-2"/>
    <property type="match status" value="1"/>
</dbReference>
<dbReference type="NCBIfam" id="TIGR00745">
    <property type="entry name" value="apbA_panE"/>
    <property type="match status" value="1"/>
</dbReference>
<evidence type="ECO:0000259" key="12">
    <source>
        <dbReference type="Pfam" id="PF08546"/>
    </source>
</evidence>
<dbReference type="InterPro" id="IPR013332">
    <property type="entry name" value="KPR_N"/>
</dbReference>
<dbReference type="Pfam" id="PF02558">
    <property type="entry name" value="ApbA"/>
    <property type="match status" value="1"/>
</dbReference>
<dbReference type="InterPro" id="IPR036291">
    <property type="entry name" value="NAD(P)-bd_dom_sf"/>
</dbReference>
<dbReference type="GO" id="GO:0015940">
    <property type="term" value="P:pantothenate biosynthetic process"/>
    <property type="evidence" value="ECO:0007669"/>
    <property type="project" value="UniProtKB-UniPathway"/>
</dbReference>
<evidence type="ECO:0000313" key="13">
    <source>
        <dbReference type="EMBL" id="SDF54470.1"/>
    </source>
</evidence>
<dbReference type="InterPro" id="IPR013752">
    <property type="entry name" value="KPA_reductase"/>
</dbReference>
<evidence type="ECO:0000256" key="9">
    <source>
        <dbReference type="ARBA" id="ARBA00048793"/>
    </source>
</evidence>
<comment type="catalytic activity">
    <reaction evidence="9 10">
        <text>(R)-pantoate + NADP(+) = 2-dehydropantoate + NADPH + H(+)</text>
        <dbReference type="Rhea" id="RHEA:16233"/>
        <dbReference type="ChEBI" id="CHEBI:11561"/>
        <dbReference type="ChEBI" id="CHEBI:15378"/>
        <dbReference type="ChEBI" id="CHEBI:15980"/>
        <dbReference type="ChEBI" id="CHEBI:57783"/>
        <dbReference type="ChEBI" id="CHEBI:58349"/>
        <dbReference type="EC" id="1.1.1.169"/>
    </reaction>
</comment>
<evidence type="ECO:0000256" key="7">
    <source>
        <dbReference type="ARBA" id="ARBA00023002"/>
    </source>
</evidence>
<evidence type="ECO:0000256" key="4">
    <source>
        <dbReference type="ARBA" id="ARBA00019465"/>
    </source>
</evidence>
<dbReference type="InterPro" id="IPR051402">
    <property type="entry name" value="KPR-Related"/>
</dbReference>
<dbReference type="Proteomes" id="UP000198615">
    <property type="component" value="Unassembled WGS sequence"/>
</dbReference>
<evidence type="ECO:0000313" key="14">
    <source>
        <dbReference type="Proteomes" id="UP000198615"/>
    </source>
</evidence>
<reference evidence="13 14" key="1">
    <citation type="submission" date="2016-10" db="EMBL/GenBank/DDBJ databases">
        <authorList>
            <person name="Varghese N."/>
            <person name="Submissions S."/>
        </authorList>
    </citation>
    <scope>NUCLEOTIDE SEQUENCE [LARGE SCALE GENOMIC DNA]</scope>
    <source>
        <strain evidence="13 14">DSM 18839</strain>
    </source>
</reference>
<dbReference type="OrthoDB" id="247668at2"/>
<dbReference type="RefSeq" id="WP_028793325.1">
    <property type="nucleotide sequence ID" value="NZ_FNBW01000004.1"/>
</dbReference>
<evidence type="ECO:0000256" key="5">
    <source>
        <dbReference type="ARBA" id="ARBA00022655"/>
    </source>
</evidence>
<comment type="caution">
    <text evidence="13">The sequence shown here is derived from an EMBL/GenBank/DDBJ whole genome shotgun (WGS) entry which is preliminary data.</text>
</comment>
<evidence type="ECO:0000256" key="8">
    <source>
        <dbReference type="ARBA" id="ARBA00032024"/>
    </source>
</evidence>
<evidence type="ECO:0000256" key="10">
    <source>
        <dbReference type="RuleBase" id="RU362068"/>
    </source>
</evidence>
<dbReference type="FunFam" id="1.10.1040.10:FF:000017">
    <property type="entry name" value="2-dehydropantoate 2-reductase"/>
    <property type="match status" value="1"/>
</dbReference>
<keyword evidence="5 10" id="KW-0566">Pantothenate biosynthesis</keyword>
<keyword evidence="7 10" id="KW-0560">Oxidoreductase</keyword>